<organism evidence="1 2">
    <name type="scientific">Algoriphagus antarcticus</name>
    <dbReference type="NCBI Taxonomy" id="238540"/>
    <lineage>
        <taxon>Bacteria</taxon>
        <taxon>Pseudomonadati</taxon>
        <taxon>Bacteroidota</taxon>
        <taxon>Cytophagia</taxon>
        <taxon>Cytophagales</taxon>
        <taxon>Cyclobacteriaceae</taxon>
        <taxon>Algoriphagus</taxon>
    </lineage>
</organism>
<dbReference type="AlphaFoldDB" id="A0A3E0D093"/>
<name>A0A3E0D093_9BACT</name>
<evidence type="ECO:0000313" key="1">
    <source>
        <dbReference type="EMBL" id="REG74756.1"/>
    </source>
</evidence>
<gene>
    <name evidence="1" type="ORF">C8N25_1674</name>
</gene>
<proteinExistence type="predicted"/>
<evidence type="ECO:0008006" key="3">
    <source>
        <dbReference type="Google" id="ProtNLM"/>
    </source>
</evidence>
<protein>
    <recommendedName>
        <fullName evidence="3">Mobilization protein</fullName>
    </recommendedName>
</protein>
<comment type="caution">
    <text evidence="1">The sequence shown here is derived from an EMBL/GenBank/DDBJ whole genome shotgun (WGS) entry which is preliminary data.</text>
</comment>
<reference evidence="1 2" key="1">
    <citation type="submission" date="2018-08" db="EMBL/GenBank/DDBJ databases">
        <title>Genomic Encyclopedia of Archaeal and Bacterial Type Strains, Phase II (KMG-II): from individual species to whole genera.</title>
        <authorList>
            <person name="Goeker M."/>
        </authorList>
    </citation>
    <scope>NUCLEOTIDE SEQUENCE [LARGE SCALE GENOMIC DNA]</scope>
    <source>
        <strain evidence="1 2">DSM 15986</strain>
    </source>
</reference>
<keyword evidence="2" id="KW-1185">Reference proteome</keyword>
<dbReference type="EMBL" id="QUNF01000067">
    <property type="protein sequence ID" value="REG74756.1"/>
    <property type="molecule type" value="Genomic_DNA"/>
</dbReference>
<accession>A0A3E0D093</accession>
<feature type="non-terminal residue" evidence="1">
    <location>
        <position position="1"/>
    </location>
</feature>
<evidence type="ECO:0000313" key="2">
    <source>
        <dbReference type="Proteomes" id="UP000256405"/>
    </source>
</evidence>
<sequence length="71" mass="8293">AFHSEIINDHKALKKEQDNYQAIPVIRKLDNTIVQRNYLQIKQDVQDIIQAEMSRLLNDPAQKHLVIRKGS</sequence>
<dbReference type="Proteomes" id="UP000256405">
    <property type="component" value="Unassembled WGS sequence"/>
</dbReference>